<accession>K3ZBC8</accession>
<name>K3ZBC8_SETIT</name>
<keyword evidence="2" id="KW-1185">Reference proteome</keyword>
<protein>
    <submittedName>
        <fullName evidence="1">Uncharacterized protein</fullName>
    </submittedName>
</protein>
<evidence type="ECO:0000313" key="1">
    <source>
        <dbReference type="EnsemblPlants" id="KQL17334"/>
    </source>
</evidence>
<dbReference type="InParanoid" id="K3ZBC8"/>
<dbReference type="HOGENOM" id="CLU_2610567_0_0_1"/>
<reference evidence="2" key="1">
    <citation type="journal article" date="2012" name="Nat. Biotechnol.">
        <title>Reference genome sequence of the model plant Setaria.</title>
        <authorList>
            <person name="Bennetzen J.L."/>
            <person name="Schmutz J."/>
            <person name="Wang H."/>
            <person name="Percifield R."/>
            <person name="Hawkins J."/>
            <person name="Pontaroli A.C."/>
            <person name="Estep M."/>
            <person name="Feng L."/>
            <person name="Vaughn J.N."/>
            <person name="Grimwood J."/>
            <person name="Jenkins J."/>
            <person name="Barry K."/>
            <person name="Lindquist E."/>
            <person name="Hellsten U."/>
            <person name="Deshpande S."/>
            <person name="Wang X."/>
            <person name="Wu X."/>
            <person name="Mitros T."/>
            <person name="Triplett J."/>
            <person name="Yang X."/>
            <person name="Ye C.Y."/>
            <person name="Mauro-Herrera M."/>
            <person name="Wang L."/>
            <person name="Li P."/>
            <person name="Sharma M."/>
            <person name="Sharma R."/>
            <person name="Ronald P.C."/>
            <person name="Panaud O."/>
            <person name="Kellogg E.A."/>
            <person name="Brutnell T.P."/>
            <person name="Doust A.N."/>
            <person name="Tuskan G.A."/>
            <person name="Rokhsar D."/>
            <person name="Devos K.M."/>
        </authorList>
    </citation>
    <scope>NUCLEOTIDE SEQUENCE [LARGE SCALE GENOMIC DNA]</scope>
    <source>
        <strain evidence="2">cv. Yugu1</strain>
    </source>
</reference>
<reference evidence="1" key="2">
    <citation type="submission" date="2018-08" db="UniProtKB">
        <authorList>
            <consortium name="EnsemblPlants"/>
        </authorList>
    </citation>
    <scope>IDENTIFICATION</scope>
    <source>
        <strain evidence="1">Yugu1</strain>
    </source>
</reference>
<proteinExistence type="predicted"/>
<dbReference type="AlphaFoldDB" id="K3ZBC8"/>
<dbReference type="EnsemblPlants" id="KQL17334">
    <property type="protein sequence ID" value="KQL17334"/>
    <property type="gene ID" value="SETIT_023849mg"/>
</dbReference>
<sequence length="79" mass="9348">MKHTVTLYFTLADAIYRTGRMSNCKQKSQTMLFFNEHGHTELDIDRQMYALISKSKRHRIFISVKMETLSQNSCWNCVL</sequence>
<evidence type="ECO:0000313" key="2">
    <source>
        <dbReference type="Proteomes" id="UP000004995"/>
    </source>
</evidence>
<dbReference type="EMBL" id="AGNK02002141">
    <property type="status" value="NOT_ANNOTATED_CDS"/>
    <property type="molecule type" value="Genomic_DNA"/>
</dbReference>
<dbReference type="Gramene" id="KQL17334">
    <property type="protein sequence ID" value="KQL17334"/>
    <property type="gene ID" value="SETIT_023849mg"/>
</dbReference>
<dbReference type="Proteomes" id="UP000004995">
    <property type="component" value="Unassembled WGS sequence"/>
</dbReference>
<organism evidence="1 2">
    <name type="scientific">Setaria italica</name>
    <name type="common">Foxtail millet</name>
    <name type="synonym">Panicum italicum</name>
    <dbReference type="NCBI Taxonomy" id="4555"/>
    <lineage>
        <taxon>Eukaryota</taxon>
        <taxon>Viridiplantae</taxon>
        <taxon>Streptophyta</taxon>
        <taxon>Embryophyta</taxon>
        <taxon>Tracheophyta</taxon>
        <taxon>Spermatophyta</taxon>
        <taxon>Magnoliopsida</taxon>
        <taxon>Liliopsida</taxon>
        <taxon>Poales</taxon>
        <taxon>Poaceae</taxon>
        <taxon>PACMAD clade</taxon>
        <taxon>Panicoideae</taxon>
        <taxon>Panicodae</taxon>
        <taxon>Paniceae</taxon>
        <taxon>Cenchrinae</taxon>
        <taxon>Setaria</taxon>
    </lineage>
</organism>